<reference evidence="2 3" key="1">
    <citation type="submission" date="2018-03" db="EMBL/GenBank/DDBJ databases">
        <title>Adhaeribacter sp. HMF7605 Genome sequencing and assembly.</title>
        <authorList>
            <person name="Kang H."/>
            <person name="Kang J."/>
            <person name="Cha I."/>
            <person name="Kim H."/>
            <person name="Joh K."/>
        </authorList>
    </citation>
    <scope>NUCLEOTIDE SEQUENCE [LARGE SCALE GENOMIC DNA]</scope>
    <source>
        <strain evidence="2 3">HMF7605</strain>
    </source>
</reference>
<dbReference type="AlphaFoldDB" id="A0A2T2YBG4"/>
<comment type="caution">
    <text evidence="2">The sequence shown here is derived from an EMBL/GenBank/DDBJ whole genome shotgun (WGS) entry which is preliminary data.</text>
</comment>
<evidence type="ECO:0000313" key="2">
    <source>
        <dbReference type="EMBL" id="PSR52844.1"/>
    </source>
</evidence>
<proteinExistence type="predicted"/>
<dbReference type="EMBL" id="PYFT01000001">
    <property type="protein sequence ID" value="PSR52844.1"/>
    <property type="molecule type" value="Genomic_DNA"/>
</dbReference>
<feature type="region of interest" description="Disordered" evidence="1">
    <location>
        <begin position="1"/>
        <end position="75"/>
    </location>
</feature>
<sequence>MEDIAVGAARAGVGFPVPRYEELRRQEQRKSSPTERPDGARRPGGKQGMVLPHQHQRREPAPMNNARLNNILCHA</sequence>
<accession>A0A2T2YBG4</accession>
<feature type="compositionally biased region" description="Basic and acidic residues" evidence="1">
    <location>
        <begin position="19"/>
        <end position="41"/>
    </location>
</feature>
<organism evidence="2 3">
    <name type="scientific">Adhaeribacter arboris</name>
    <dbReference type="NCBI Taxonomy" id="2072846"/>
    <lineage>
        <taxon>Bacteria</taxon>
        <taxon>Pseudomonadati</taxon>
        <taxon>Bacteroidota</taxon>
        <taxon>Cytophagia</taxon>
        <taxon>Cytophagales</taxon>
        <taxon>Hymenobacteraceae</taxon>
        <taxon>Adhaeribacter</taxon>
    </lineage>
</organism>
<name>A0A2T2YBG4_9BACT</name>
<gene>
    <name evidence="2" type="ORF">AHMF7605_04540</name>
</gene>
<protein>
    <submittedName>
        <fullName evidence="2">Uncharacterized protein</fullName>
    </submittedName>
</protein>
<evidence type="ECO:0000256" key="1">
    <source>
        <dbReference type="SAM" id="MobiDB-lite"/>
    </source>
</evidence>
<dbReference type="Proteomes" id="UP000240357">
    <property type="component" value="Unassembled WGS sequence"/>
</dbReference>
<keyword evidence="3" id="KW-1185">Reference proteome</keyword>
<evidence type="ECO:0000313" key="3">
    <source>
        <dbReference type="Proteomes" id="UP000240357"/>
    </source>
</evidence>